<keyword evidence="2" id="KW-1185">Reference proteome</keyword>
<proteinExistence type="predicted"/>
<name>A0ACA9L1W0_9GLOM</name>
<evidence type="ECO:0000313" key="1">
    <source>
        <dbReference type="EMBL" id="CAG8504188.1"/>
    </source>
</evidence>
<dbReference type="EMBL" id="CAJVQC010002017">
    <property type="protein sequence ID" value="CAG8504188.1"/>
    <property type="molecule type" value="Genomic_DNA"/>
</dbReference>
<feature type="non-terminal residue" evidence="1">
    <location>
        <position position="1"/>
    </location>
</feature>
<gene>
    <name evidence="1" type="ORF">RPERSI_LOCUS1960</name>
</gene>
<sequence>ISRLRSGRLFRTHYGRIPANQEEVLETSLPRLYDNLPTYQEAVHSDI</sequence>
<reference evidence="1" key="1">
    <citation type="submission" date="2021-06" db="EMBL/GenBank/DDBJ databases">
        <authorList>
            <person name="Kallberg Y."/>
            <person name="Tangrot J."/>
            <person name="Rosling A."/>
        </authorList>
    </citation>
    <scope>NUCLEOTIDE SEQUENCE</scope>
    <source>
        <strain evidence="1">MA461A</strain>
    </source>
</reference>
<dbReference type="Proteomes" id="UP000789920">
    <property type="component" value="Unassembled WGS sequence"/>
</dbReference>
<evidence type="ECO:0000313" key="2">
    <source>
        <dbReference type="Proteomes" id="UP000789920"/>
    </source>
</evidence>
<organism evidence="1 2">
    <name type="scientific">Racocetra persica</name>
    <dbReference type="NCBI Taxonomy" id="160502"/>
    <lineage>
        <taxon>Eukaryota</taxon>
        <taxon>Fungi</taxon>
        <taxon>Fungi incertae sedis</taxon>
        <taxon>Mucoromycota</taxon>
        <taxon>Glomeromycotina</taxon>
        <taxon>Glomeromycetes</taxon>
        <taxon>Diversisporales</taxon>
        <taxon>Gigasporaceae</taxon>
        <taxon>Racocetra</taxon>
    </lineage>
</organism>
<accession>A0ACA9L1W0</accession>
<comment type="caution">
    <text evidence="1">The sequence shown here is derived from an EMBL/GenBank/DDBJ whole genome shotgun (WGS) entry which is preliminary data.</text>
</comment>
<protein>
    <submittedName>
        <fullName evidence="1">12559_t:CDS:1</fullName>
    </submittedName>
</protein>